<reference evidence="5 6" key="1">
    <citation type="journal article" date="2010" name="BMC Genomics">
        <title>Metabolic flexibility revealed in the genome of the cyst-forming alpha-1 proteobacterium Rhodospirillum centenum.</title>
        <authorList>
            <person name="Lu Y.K."/>
            <person name="Marden J."/>
            <person name="Han M."/>
            <person name="Swingley W.D."/>
            <person name="Mastrian S.D."/>
            <person name="Chowdhury S.R."/>
            <person name="Hao J."/>
            <person name="Helmy T."/>
            <person name="Kim S."/>
            <person name="Kurdoglu A.A."/>
            <person name="Matthies H.J."/>
            <person name="Rollo D."/>
            <person name="Stothard P."/>
            <person name="Blankenship R.E."/>
            <person name="Bauer C.E."/>
            <person name="Touchman J.W."/>
        </authorList>
    </citation>
    <scope>NUCLEOTIDE SEQUENCE [LARGE SCALE GENOMIC DNA]</scope>
    <source>
        <strain evidence="6">ATCC 51521 / SW</strain>
    </source>
</reference>
<dbReference type="STRING" id="414684.RC1_3526"/>
<dbReference type="GO" id="GO:0003700">
    <property type="term" value="F:DNA-binding transcription factor activity"/>
    <property type="evidence" value="ECO:0007669"/>
    <property type="project" value="TreeGrafter"/>
</dbReference>
<dbReference type="SUPFAM" id="SSF46689">
    <property type="entry name" value="Homeodomain-like"/>
    <property type="match status" value="1"/>
</dbReference>
<evidence type="ECO:0000256" key="3">
    <source>
        <dbReference type="SAM" id="MobiDB-lite"/>
    </source>
</evidence>
<dbReference type="AlphaFoldDB" id="B6IX59"/>
<evidence type="ECO:0000256" key="2">
    <source>
        <dbReference type="PROSITE-ProRule" id="PRU00335"/>
    </source>
</evidence>
<dbReference type="PROSITE" id="PS01081">
    <property type="entry name" value="HTH_TETR_1"/>
    <property type="match status" value="1"/>
</dbReference>
<dbReference type="InterPro" id="IPR036271">
    <property type="entry name" value="Tet_transcr_reg_TetR-rel_C_sf"/>
</dbReference>
<dbReference type="Gene3D" id="1.10.10.60">
    <property type="entry name" value="Homeodomain-like"/>
    <property type="match status" value="1"/>
</dbReference>
<dbReference type="KEGG" id="rce:RC1_3526"/>
<feature type="compositionally biased region" description="Low complexity" evidence="3">
    <location>
        <begin position="1"/>
        <end position="28"/>
    </location>
</feature>
<dbReference type="InterPro" id="IPR050109">
    <property type="entry name" value="HTH-type_TetR-like_transc_reg"/>
</dbReference>
<dbReference type="InterPro" id="IPR009057">
    <property type="entry name" value="Homeodomain-like_sf"/>
</dbReference>
<dbReference type="EMBL" id="CP000613">
    <property type="protein sequence ID" value="ACJ00883.1"/>
    <property type="molecule type" value="Genomic_DNA"/>
</dbReference>
<dbReference type="HOGENOM" id="CLU_069356_12_6_5"/>
<feature type="domain" description="HTH tetR-type" evidence="4">
    <location>
        <begin position="55"/>
        <end position="115"/>
    </location>
</feature>
<protein>
    <submittedName>
        <fullName evidence="5">Transcriptional regulator, TetR family protein</fullName>
    </submittedName>
</protein>
<keyword evidence="1 2" id="KW-0238">DNA-binding</keyword>
<evidence type="ECO:0000256" key="1">
    <source>
        <dbReference type="ARBA" id="ARBA00023125"/>
    </source>
</evidence>
<gene>
    <name evidence="5" type="ordered locus">RC1_3526</name>
</gene>
<organism evidence="5 6">
    <name type="scientific">Rhodospirillum centenum (strain ATCC 51521 / SW)</name>
    <dbReference type="NCBI Taxonomy" id="414684"/>
    <lineage>
        <taxon>Bacteria</taxon>
        <taxon>Pseudomonadati</taxon>
        <taxon>Pseudomonadota</taxon>
        <taxon>Alphaproteobacteria</taxon>
        <taxon>Rhodospirillales</taxon>
        <taxon>Rhodospirillaceae</taxon>
        <taxon>Rhodospirillum</taxon>
    </lineage>
</organism>
<keyword evidence="6" id="KW-1185">Reference proteome</keyword>
<dbReference type="InterPro" id="IPR001647">
    <property type="entry name" value="HTH_TetR"/>
</dbReference>
<feature type="region of interest" description="Disordered" evidence="3">
    <location>
        <begin position="1"/>
        <end position="54"/>
    </location>
</feature>
<evidence type="ECO:0000313" key="5">
    <source>
        <dbReference type="EMBL" id="ACJ00883.1"/>
    </source>
</evidence>
<dbReference type="InterPro" id="IPR023772">
    <property type="entry name" value="DNA-bd_HTH_TetR-type_CS"/>
</dbReference>
<proteinExistence type="predicted"/>
<sequence>MRSQGTARGAAQARAQGTTQGTAQGGAAPDRPAAALRGTDQDAAAGKAPRTERGKRTLQRLLDAAAQEFGERGYHEASISGITQRAGAALGSFYTYFDSKEQIFRALVGHMGRLTRRRIAEKVARAPDRLTAERLGIEAFIEFARSHKDLYRIIMEAQFVAEDAYRDYYASFAEAYRSNLAHAADAGEIRPGPAEERAWALIGMSVFLGLRYGVWSQDRSPAEIAAAAAEIISHGLAPAGGDSGPGGGTPTD</sequence>
<evidence type="ECO:0000259" key="4">
    <source>
        <dbReference type="PROSITE" id="PS50977"/>
    </source>
</evidence>
<dbReference type="PROSITE" id="PS50977">
    <property type="entry name" value="HTH_TETR_2"/>
    <property type="match status" value="1"/>
</dbReference>
<dbReference type="eggNOG" id="COG1309">
    <property type="taxonomic scope" value="Bacteria"/>
</dbReference>
<dbReference type="PANTHER" id="PTHR30055:SF226">
    <property type="entry name" value="HTH-TYPE TRANSCRIPTIONAL REGULATOR PKSA"/>
    <property type="match status" value="1"/>
</dbReference>
<dbReference type="SUPFAM" id="SSF48498">
    <property type="entry name" value="Tetracyclin repressor-like, C-terminal domain"/>
    <property type="match status" value="1"/>
</dbReference>
<dbReference type="PRINTS" id="PR00455">
    <property type="entry name" value="HTHTETR"/>
</dbReference>
<dbReference type="PANTHER" id="PTHR30055">
    <property type="entry name" value="HTH-TYPE TRANSCRIPTIONAL REGULATOR RUTR"/>
    <property type="match status" value="1"/>
</dbReference>
<dbReference type="Pfam" id="PF00440">
    <property type="entry name" value="TetR_N"/>
    <property type="match status" value="1"/>
</dbReference>
<dbReference type="Gene3D" id="1.10.357.10">
    <property type="entry name" value="Tetracycline Repressor, domain 2"/>
    <property type="match status" value="1"/>
</dbReference>
<name>B6IX59_RHOCS</name>
<dbReference type="GO" id="GO:0000976">
    <property type="term" value="F:transcription cis-regulatory region binding"/>
    <property type="evidence" value="ECO:0007669"/>
    <property type="project" value="TreeGrafter"/>
</dbReference>
<accession>B6IX59</accession>
<dbReference type="Proteomes" id="UP000001591">
    <property type="component" value="Chromosome"/>
</dbReference>
<dbReference type="RefSeq" id="WP_012568661.1">
    <property type="nucleotide sequence ID" value="NC_011420.2"/>
</dbReference>
<evidence type="ECO:0000313" key="6">
    <source>
        <dbReference type="Proteomes" id="UP000001591"/>
    </source>
</evidence>
<feature type="DNA-binding region" description="H-T-H motif" evidence="2">
    <location>
        <begin position="78"/>
        <end position="97"/>
    </location>
</feature>